<dbReference type="EMBL" id="WIVU01000115">
    <property type="protein sequence ID" value="MQU09367.1"/>
    <property type="molecule type" value="Genomic_DNA"/>
</dbReference>
<organism evidence="1 2">
    <name type="scientific">Pseudomonas helleri</name>
    <dbReference type="NCBI Taxonomy" id="1608996"/>
    <lineage>
        <taxon>Bacteria</taxon>
        <taxon>Pseudomonadati</taxon>
        <taxon>Pseudomonadota</taxon>
        <taxon>Gammaproteobacteria</taxon>
        <taxon>Pseudomonadales</taxon>
        <taxon>Pseudomonadaceae</taxon>
        <taxon>Pseudomonas</taxon>
    </lineage>
</organism>
<proteinExistence type="predicted"/>
<protein>
    <submittedName>
        <fullName evidence="1">Uncharacterized protein</fullName>
    </submittedName>
</protein>
<accession>A0A6L5I2E6</accession>
<comment type="caution">
    <text evidence="1">The sequence shown here is derived from an EMBL/GenBank/DDBJ whole genome shotgun (WGS) entry which is preliminary data.</text>
</comment>
<evidence type="ECO:0000313" key="1">
    <source>
        <dbReference type="EMBL" id="MQU09367.1"/>
    </source>
</evidence>
<reference evidence="1 2" key="1">
    <citation type="submission" date="2019-10" db="EMBL/GenBank/DDBJ databases">
        <title>Evaluation of single-gene subtyping targets for Pseudomonas.</title>
        <authorList>
            <person name="Reichler S.J."/>
            <person name="Orsi R.H."/>
            <person name="Wiedmann M."/>
            <person name="Martin N.H."/>
            <person name="Murphy S.I."/>
        </authorList>
    </citation>
    <scope>NUCLEOTIDE SEQUENCE [LARGE SCALE GENOMIC DNA]</scope>
    <source>
        <strain evidence="1 2">FSL R10-1637</strain>
    </source>
</reference>
<evidence type="ECO:0000313" key="2">
    <source>
        <dbReference type="Proteomes" id="UP000478064"/>
    </source>
</evidence>
<sequence length="61" mass="7235">MIFELKMSPKKTEHDLDAPVFYNMERMRMSLDSGEIHVPKGLTKEARRRFVREQLSNVANR</sequence>
<dbReference type="Proteomes" id="UP000478064">
    <property type="component" value="Unassembled WGS sequence"/>
</dbReference>
<name>A0A6L5I2E6_9PSED</name>
<dbReference type="RefSeq" id="WP_048402749.1">
    <property type="nucleotide sequence ID" value="NZ_WIVU01000115.1"/>
</dbReference>
<gene>
    <name evidence="1" type="ORF">GHO27_27375</name>
</gene>
<dbReference type="AlphaFoldDB" id="A0A6L5I2E6"/>